<dbReference type="PANTHER" id="PTHR11527">
    <property type="entry name" value="HEAT-SHOCK PROTEIN 20 FAMILY MEMBER"/>
    <property type="match status" value="1"/>
</dbReference>
<dbReference type="RefSeq" id="WP_041099550.1">
    <property type="nucleotide sequence ID" value="NZ_JARTHD010000022.1"/>
</dbReference>
<gene>
    <name evidence="4" type="ORF">SD77_0168</name>
</gene>
<accession>A0ABR5B009</accession>
<dbReference type="PROSITE" id="PS01031">
    <property type="entry name" value="SHSP"/>
    <property type="match status" value="1"/>
</dbReference>
<reference evidence="4 5" key="1">
    <citation type="submission" date="2015-01" db="EMBL/GenBank/DDBJ databases">
        <title>Genome Assembly of Bacillus badius MTCC 1458.</title>
        <authorList>
            <person name="Verma A."/>
            <person name="Khatri I."/>
            <person name="Mual P."/>
            <person name="Subramanian S."/>
            <person name="Krishnamurthi S."/>
        </authorList>
    </citation>
    <scope>NUCLEOTIDE SEQUENCE [LARGE SCALE GENOMIC DNA]</scope>
    <source>
        <strain evidence="4 5">MTCC 1458</strain>
    </source>
</reference>
<protein>
    <recommendedName>
        <fullName evidence="3">SHSP domain-containing protein</fullName>
    </recommendedName>
</protein>
<evidence type="ECO:0000313" key="4">
    <source>
        <dbReference type="EMBL" id="KIL80320.1"/>
    </source>
</evidence>
<evidence type="ECO:0000259" key="3">
    <source>
        <dbReference type="PROSITE" id="PS01031"/>
    </source>
</evidence>
<keyword evidence="5" id="KW-1185">Reference proteome</keyword>
<dbReference type="Gene3D" id="2.60.40.790">
    <property type="match status" value="1"/>
</dbReference>
<evidence type="ECO:0000256" key="2">
    <source>
        <dbReference type="RuleBase" id="RU003616"/>
    </source>
</evidence>
<dbReference type="InterPro" id="IPR002068">
    <property type="entry name" value="A-crystallin/Hsp20_dom"/>
</dbReference>
<dbReference type="InterPro" id="IPR031107">
    <property type="entry name" value="Small_HSP"/>
</dbReference>
<dbReference type="SUPFAM" id="SSF49764">
    <property type="entry name" value="HSP20-like chaperones"/>
    <property type="match status" value="1"/>
</dbReference>
<evidence type="ECO:0000313" key="5">
    <source>
        <dbReference type="Proteomes" id="UP000031982"/>
    </source>
</evidence>
<dbReference type="InterPro" id="IPR008978">
    <property type="entry name" value="HSP20-like_chaperone"/>
</dbReference>
<evidence type="ECO:0000256" key="1">
    <source>
        <dbReference type="PROSITE-ProRule" id="PRU00285"/>
    </source>
</evidence>
<name>A0ABR5B009_BACBA</name>
<dbReference type="EMBL" id="JXLP01000001">
    <property type="protein sequence ID" value="KIL80320.1"/>
    <property type="molecule type" value="Genomic_DNA"/>
</dbReference>
<comment type="caution">
    <text evidence="4">The sequence shown here is derived from an EMBL/GenBank/DDBJ whole genome shotgun (WGS) entry which is preliminary data.</text>
</comment>
<dbReference type="Pfam" id="PF00011">
    <property type="entry name" value="HSP20"/>
    <property type="match status" value="1"/>
</dbReference>
<dbReference type="CDD" id="cd06464">
    <property type="entry name" value="ACD_sHsps-like"/>
    <property type="match status" value="1"/>
</dbReference>
<organism evidence="4 5">
    <name type="scientific">Bacillus badius</name>
    <dbReference type="NCBI Taxonomy" id="1455"/>
    <lineage>
        <taxon>Bacteria</taxon>
        <taxon>Bacillati</taxon>
        <taxon>Bacillota</taxon>
        <taxon>Bacilli</taxon>
        <taxon>Bacillales</taxon>
        <taxon>Bacillaceae</taxon>
        <taxon>Pseudobacillus</taxon>
    </lineage>
</organism>
<sequence>MDFDKFKQWMEFAQNYQTGEFWNSVFDASKGELMTKEPAHSKQKFPLVDMLMDESRVVLIIELPGLTKEEVHLLVSGNMLTIQGTTSLPFDMKPVLKERYQGEFKRTIQLPEPVESKNISARFHNGLLFLSYFRIKLKEEPISID</sequence>
<proteinExistence type="inferred from homology"/>
<comment type="similarity">
    <text evidence="1 2">Belongs to the small heat shock protein (HSP20) family.</text>
</comment>
<feature type="domain" description="SHSP" evidence="3">
    <location>
        <begin position="38"/>
        <end position="145"/>
    </location>
</feature>
<dbReference type="Proteomes" id="UP000031982">
    <property type="component" value="Unassembled WGS sequence"/>
</dbReference>